<dbReference type="Gene3D" id="2.30.42.10">
    <property type="match status" value="1"/>
</dbReference>
<evidence type="ECO:0000256" key="3">
    <source>
        <dbReference type="ARBA" id="ARBA00022490"/>
    </source>
</evidence>
<dbReference type="InterPro" id="IPR012393">
    <property type="entry name" value="Tricorn_protease"/>
</dbReference>
<dbReference type="SUPFAM" id="SSF50156">
    <property type="entry name" value="PDZ domain-like"/>
    <property type="match status" value="1"/>
</dbReference>
<evidence type="ECO:0000256" key="2">
    <source>
        <dbReference type="ARBA" id="ARBA00008524"/>
    </source>
</evidence>
<dbReference type="Gene3D" id="2.130.10.10">
    <property type="entry name" value="YVTN repeat-like/Quinoprotein amine dehydrogenase"/>
    <property type="match status" value="1"/>
</dbReference>
<dbReference type="SUPFAM" id="SSF69304">
    <property type="entry name" value="Tricorn protease N-terminal domain"/>
    <property type="match status" value="1"/>
</dbReference>
<dbReference type="InterPro" id="IPR028204">
    <property type="entry name" value="Tricorn_C1"/>
</dbReference>
<dbReference type="InterPro" id="IPR029414">
    <property type="entry name" value="Tricorn_PDZ"/>
</dbReference>
<dbReference type="InterPro" id="IPR036034">
    <property type="entry name" value="PDZ_sf"/>
</dbReference>
<dbReference type="Pfam" id="PF14685">
    <property type="entry name" value="PDZ_Tricorn"/>
    <property type="match status" value="1"/>
</dbReference>
<dbReference type="InterPro" id="IPR005151">
    <property type="entry name" value="Tail-specific_protease"/>
</dbReference>
<keyword evidence="6 7" id="KW-0720">Serine protease</keyword>
<feature type="signal peptide" evidence="11">
    <location>
        <begin position="1"/>
        <end position="21"/>
    </location>
</feature>
<dbReference type="Pfam" id="PF14684">
    <property type="entry name" value="Tricorn_C1"/>
    <property type="match status" value="1"/>
</dbReference>
<keyword evidence="11" id="KW-0732">Signal</keyword>
<gene>
    <name evidence="13" type="ORF">SAMN02745887_00639</name>
</gene>
<evidence type="ECO:0000256" key="1">
    <source>
        <dbReference type="ARBA" id="ARBA00004496"/>
    </source>
</evidence>
<dbReference type="Pfam" id="PF03572">
    <property type="entry name" value="Peptidase_S41"/>
    <property type="match status" value="1"/>
</dbReference>
<evidence type="ECO:0000256" key="9">
    <source>
        <dbReference type="PIRSR" id="PIRSR036421-3"/>
    </source>
</evidence>
<reference evidence="13 14" key="1">
    <citation type="submission" date="2016-11" db="EMBL/GenBank/DDBJ databases">
        <authorList>
            <person name="Jaros S."/>
            <person name="Januszkiewicz K."/>
            <person name="Wedrychowicz H."/>
        </authorList>
    </citation>
    <scope>NUCLEOTIDE SEQUENCE [LARGE SCALE GENOMIC DNA]</scope>
    <source>
        <strain evidence="13 14">DSM 18899</strain>
    </source>
</reference>
<dbReference type="PANTHER" id="PTHR43253">
    <property type="entry name" value="TRICORN PROTEASE HOMOLOG 2-RELATED"/>
    <property type="match status" value="1"/>
</dbReference>
<dbReference type="SUPFAM" id="SSF52096">
    <property type="entry name" value="ClpP/crotonase"/>
    <property type="match status" value="1"/>
</dbReference>
<dbReference type="Proteomes" id="UP000186513">
    <property type="component" value="Unassembled WGS sequence"/>
</dbReference>
<keyword evidence="5 7" id="KW-0378">Hydrolase</keyword>
<feature type="active site" description="Charge relay system" evidence="8">
    <location>
        <position position="1037"/>
    </location>
</feature>
<name>A0A1K2H7A1_9NEIS</name>
<dbReference type="Gene3D" id="3.30.750.44">
    <property type="match status" value="1"/>
</dbReference>
<dbReference type="GO" id="GO:0005737">
    <property type="term" value="C:cytoplasm"/>
    <property type="evidence" value="ECO:0007669"/>
    <property type="project" value="UniProtKB-SubCell"/>
</dbReference>
<protein>
    <recommendedName>
        <fullName evidence="7">Tricorn protease homolog</fullName>
        <ecNumber evidence="7">3.4.21.-</ecNumber>
    </recommendedName>
</protein>
<evidence type="ECO:0000313" key="13">
    <source>
        <dbReference type="EMBL" id="SFZ72469.1"/>
    </source>
</evidence>
<dbReference type="InterPro" id="IPR029045">
    <property type="entry name" value="ClpP/crotonase-like_dom_sf"/>
</dbReference>
<dbReference type="STRING" id="1121279.SAMN02745887_00639"/>
<dbReference type="GO" id="GO:0008236">
    <property type="term" value="F:serine-type peptidase activity"/>
    <property type="evidence" value="ECO:0007669"/>
    <property type="project" value="UniProtKB-UniRule"/>
</dbReference>
<feature type="region of interest" description="Disordered" evidence="10">
    <location>
        <begin position="548"/>
        <end position="575"/>
    </location>
</feature>
<dbReference type="SUPFAM" id="SSF82171">
    <property type="entry name" value="DPP6 N-terminal domain-like"/>
    <property type="match status" value="1"/>
</dbReference>
<evidence type="ECO:0000256" key="8">
    <source>
        <dbReference type="PIRSR" id="PIRSR036421-1"/>
    </source>
</evidence>
<dbReference type="Gene3D" id="2.120.10.60">
    <property type="entry name" value="Tricorn protease N-terminal domain"/>
    <property type="match status" value="1"/>
</dbReference>
<keyword evidence="14" id="KW-1185">Reference proteome</keyword>
<dbReference type="InterPro" id="IPR015943">
    <property type="entry name" value="WD40/YVTN_repeat-like_dom_sf"/>
</dbReference>
<organism evidence="13 14">
    <name type="scientific">Chitinimonas taiwanensis DSM 18899</name>
    <dbReference type="NCBI Taxonomy" id="1121279"/>
    <lineage>
        <taxon>Bacteria</taxon>
        <taxon>Pseudomonadati</taxon>
        <taxon>Pseudomonadota</taxon>
        <taxon>Betaproteobacteria</taxon>
        <taxon>Neisseriales</taxon>
        <taxon>Chitinibacteraceae</taxon>
        <taxon>Chitinimonas</taxon>
    </lineage>
</organism>
<evidence type="ECO:0000256" key="4">
    <source>
        <dbReference type="ARBA" id="ARBA00022670"/>
    </source>
</evidence>
<evidence type="ECO:0000256" key="6">
    <source>
        <dbReference type="ARBA" id="ARBA00022825"/>
    </source>
</evidence>
<evidence type="ECO:0000256" key="5">
    <source>
        <dbReference type="ARBA" id="ARBA00022801"/>
    </source>
</evidence>
<evidence type="ECO:0000256" key="10">
    <source>
        <dbReference type="SAM" id="MobiDB-lite"/>
    </source>
</evidence>
<keyword evidence="4 7" id="KW-0645">Protease</keyword>
<dbReference type="GO" id="GO:0006508">
    <property type="term" value="P:proteolysis"/>
    <property type="evidence" value="ECO:0007669"/>
    <property type="project" value="UniProtKB-UniRule"/>
</dbReference>
<feature type="site" description="Transition state stabilizer; via amide nitrogen" evidence="9">
    <location>
        <position position="980"/>
    </location>
</feature>
<feature type="active site" description="Nucleophile" evidence="8">
    <location>
        <position position="979"/>
    </location>
</feature>
<evidence type="ECO:0000256" key="11">
    <source>
        <dbReference type="SAM" id="SignalP"/>
    </source>
</evidence>
<proteinExistence type="inferred from homology"/>
<feature type="compositionally biased region" description="Basic and acidic residues" evidence="10">
    <location>
        <begin position="548"/>
        <end position="559"/>
    </location>
</feature>
<keyword evidence="3 7" id="KW-0963">Cytoplasm</keyword>
<sequence>MRVVRLTAGLLGLLLSLPGWAANSAYFRFPAISQQDLVFTAEGDLWTVPLAGGAARRLTSHAAEETRPALSPDGQWVAFSANYEGSTEVYVMPLAGGLPKRISFENSRALALGWTAQGEVLYSAQHDQGPSSLRIVAAVNPANLARRVFPLADANDAVVDARGEYLYFVRFGLASTGDNARAYRGGALSQLWRFKLAGQAEAERIGPQDANLRRPMWWQGRLVVIADMNGRDNLWSLAADGSDARALTQYRDFDVRSAQLAHGRISYQLGADLHVLDLASGQDSTPPISLLSDFDQQRSRWLDKPLQYLNHMQLSPDGERVALTARGQVALAGTGALRRVELGAPAGSRLWQAVPSPDGKWVYAIGDASGEQEIWRLPADGSPAAEQLTRDGQVHRLDLALSPDGKWLAHTDKRARLWLLELATRKNQLIDDAGTQGIEEFQSLRWAPDSQSLAIVRSNSARSRAQLGLFALASKQLHWLSSDKYESGSPAFSPDGRWLYFLSERSFNAVNRHPWGDRNLGPYFDKRSKIYALALQADNRFPFQAKDELSAAKKAPESSEKDEEKDEDKADKAKTSKAPKLPAIVWNGLAERLFEVPLAAGNYSELNVDAKRLYWLERDEGSLTLKTLSIDNNSPKAETFVAELSSYALSQDRKKLLYRKGNELYIVPAAAKAPSELAKHAVRLGDWRLLVEPRQEWTQMFADAWRTHRDFLFDRAMRGVDWPAMRGKYAPLVARVSDRAELDDLLAQMIGELGALHSQIIPGDMRSADDTVATAGLGAQLERSEQGWLVKHIYRSEAELPSERSPLQAPGVDVREGDLITAINGRPTAALRDLSDLLRNQAGQQLLLNLLRGKQALQQVVVPVSARQHAALRYTDWERSRLERVAQASAGRIGYLHLRAMGSSDIASFAREFYAQYDRDGLIIDVRRNNGGNIDSWIIEKLLRRVWAFWAPPGATPYGNMQQSFRGHLVVLTDALTYSDGETFAAGVKALKLGPLIGTRTAGAGVWLSDSFRLADGGKPRVAENAQFGLDGQWLIEGRGVVPDIEVENPPHATFRGEDLQLETALRYLNDKLSQSAPAPLQARPIPALNLPKE</sequence>
<evidence type="ECO:0000313" key="14">
    <source>
        <dbReference type="Proteomes" id="UP000186513"/>
    </source>
</evidence>
<dbReference type="EC" id="3.4.21.-" evidence="7"/>
<dbReference type="Pfam" id="PF26550">
    <property type="entry name" value="Tricorn_2nd"/>
    <property type="match status" value="1"/>
</dbReference>
<comment type="similarity">
    <text evidence="2 7">Belongs to the peptidase S41B family.</text>
</comment>
<dbReference type="OrthoDB" id="262125at2"/>
<feature type="domain" description="Tail specific protease" evidence="12">
    <location>
        <begin position="843"/>
        <end position="1048"/>
    </location>
</feature>
<dbReference type="AlphaFoldDB" id="A0A1K2H7A1"/>
<dbReference type="Pfam" id="PF26549">
    <property type="entry name" value="Tricorn_N"/>
    <property type="match status" value="1"/>
</dbReference>
<feature type="chain" id="PRO_5009678421" description="Tricorn protease homolog" evidence="11">
    <location>
        <begin position="22"/>
        <end position="1094"/>
    </location>
</feature>
<evidence type="ECO:0000259" key="12">
    <source>
        <dbReference type="SMART" id="SM00245"/>
    </source>
</evidence>
<evidence type="ECO:0000256" key="7">
    <source>
        <dbReference type="PIRNR" id="PIRNR036421"/>
    </source>
</evidence>
<dbReference type="Gene3D" id="3.90.226.10">
    <property type="entry name" value="2-enoyl-CoA Hydratase, Chain A, domain 1"/>
    <property type="match status" value="1"/>
</dbReference>
<dbReference type="CDD" id="cd07562">
    <property type="entry name" value="Peptidase_S41_TRI"/>
    <property type="match status" value="1"/>
</dbReference>
<dbReference type="RefSeq" id="WP_072427179.1">
    <property type="nucleotide sequence ID" value="NZ_FPKR01000002.1"/>
</dbReference>
<accession>A0A1K2H7A1</accession>
<dbReference type="PANTHER" id="PTHR43253:SF1">
    <property type="entry name" value="TRICORN PROTEASE HOMOLOG 2-RELATED"/>
    <property type="match status" value="1"/>
</dbReference>
<comment type="function">
    <text evidence="7">Degrades oligopeptides.</text>
</comment>
<dbReference type="EMBL" id="FPKR01000002">
    <property type="protein sequence ID" value="SFZ72469.1"/>
    <property type="molecule type" value="Genomic_DNA"/>
</dbReference>
<dbReference type="SMART" id="SM00245">
    <property type="entry name" value="TSPc"/>
    <property type="match status" value="1"/>
</dbReference>
<comment type="subcellular location">
    <subcellularLocation>
        <location evidence="1 7">Cytoplasm</location>
    </subcellularLocation>
</comment>
<dbReference type="PIRSF" id="PIRSF036421">
    <property type="entry name" value="Tricorn_protease"/>
    <property type="match status" value="1"/>
</dbReference>
<feature type="active site" description="Charge relay system" evidence="8">
    <location>
        <position position="757"/>
    </location>
</feature>